<reference evidence="1" key="1">
    <citation type="submission" date="2017-05" db="UniProtKB">
        <authorList>
            <consortium name="EnsemblMetazoa"/>
        </authorList>
    </citation>
    <scope>IDENTIFICATION</scope>
</reference>
<accession>A0A1X7UUC3</accession>
<dbReference type="InParanoid" id="A0A1X7UUC3"/>
<organism evidence="1">
    <name type="scientific">Amphimedon queenslandica</name>
    <name type="common">Sponge</name>
    <dbReference type="NCBI Taxonomy" id="400682"/>
    <lineage>
        <taxon>Eukaryota</taxon>
        <taxon>Metazoa</taxon>
        <taxon>Porifera</taxon>
        <taxon>Demospongiae</taxon>
        <taxon>Heteroscleromorpha</taxon>
        <taxon>Haplosclerida</taxon>
        <taxon>Niphatidae</taxon>
        <taxon>Amphimedon</taxon>
    </lineage>
</organism>
<protein>
    <submittedName>
        <fullName evidence="1">Uncharacterized protein</fullName>
    </submittedName>
</protein>
<dbReference type="PANTHER" id="PTHR45749:SF37">
    <property type="entry name" value="OS05G0311600 PROTEIN"/>
    <property type="match status" value="1"/>
</dbReference>
<dbReference type="AlphaFoldDB" id="A0A1X7UUC3"/>
<sequence length="106" mass="12343">MMGLVAKHDPIVDDRPFYGPRNAKYTSQMIQNNIFGIMASLVRKQICLTFQMARFYSLMVDEMKHHSKQEQLLIVVCCVVSDKDPALIRQQFHTFNPAATHFRRLD</sequence>
<evidence type="ECO:0000313" key="1">
    <source>
        <dbReference type="EnsemblMetazoa" id="Aqu2.1.30987_001"/>
    </source>
</evidence>
<dbReference type="EnsemblMetazoa" id="Aqu2.1.30987_001">
    <property type="protein sequence ID" value="Aqu2.1.30987_001"/>
    <property type="gene ID" value="Aqu2.1.30987"/>
</dbReference>
<proteinExistence type="predicted"/>
<dbReference type="PANTHER" id="PTHR45749">
    <property type="match status" value="1"/>
</dbReference>
<name>A0A1X7UUC3_AMPQE</name>